<feature type="compositionally biased region" description="Basic and acidic residues" evidence="1">
    <location>
        <begin position="9"/>
        <end position="18"/>
    </location>
</feature>
<feature type="compositionally biased region" description="Acidic residues" evidence="1">
    <location>
        <begin position="952"/>
        <end position="961"/>
    </location>
</feature>
<feature type="compositionally biased region" description="Polar residues" evidence="1">
    <location>
        <begin position="570"/>
        <end position="581"/>
    </location>
</feature>
<feature type="compositionally biased region" description="Basic and acidic residues" evidence="1">
    <location>
        <begin position="681"/>
        <end position="690"/>
    </location>
</feature>
<evidence type="ECO:0000313" key="4">
    <source>
        <dbReference type="Proteomes" id="UP001302812"/>
    </source>
</evidence>
<feature type="domain" description="Meiotically up-regulated protein Msb1/Mug8" evidence="2">
    <location>
        <begin position="41"/>
        <end position="516"/>
    </location>
</feature>
<feature type="compositionally biased region" description="Basic and acidic residues" evidence="1">
    <location>
        <begin position="725"/>
        <end position="741"/>
    </location>
</feature>
<feature type="region of interest" description="Disordered" evidence="1">
    <location>
        <begin position="662"/>
        <end position="1045"/>
    </location>
</feature>
<reference evidence="3" key="2">
    <citation type="submission" date="2023-05" db="EMBL/GenBank/DDBJ databases">
        <authorList>
            <consortium name="Lawrence Berkeley National Laboratory"/>
            <person name="Steindorff A."/>
            <person name="Hensen N."/>
            <person name="Bonometti L."/>
            <person name="Westerberg I."/>
            <person name="Brannstrom I.O."/>
            <person name="Guillou S."/>
            <person name="Cros-Aarteil S."/>
            <person name="Calhoun S."/>
            <person name="Haridas S."/>
            <person name="Kuo A."/>
            <person name="Mondo S."/>
            <person name="Pangilinan J."/>
            <person name="Riley R."/>
            <person name="Labutti K."/>
            <person name="Andreopoulos B."/>
            <person name="Lipzen A."/>
            <person name="Chen C."/>
            <person name="Yanf M."/>
            <person name="Daum C."/>
            <person name="Ng V."/>
            <person name="Clum A."/>
            <person name="Ohm R."/>
            <person name="Martin F."/>
            <person name="Silar P."/>
            <person name="Natvig D."/>
            <person name="Lalanne C."/>
            <person name="Gautier V."/>
            <person name="Ament-Velasquez S.L."/>
            <person name="Kruys A."/>
            <person name="Hutchinson M.I."/>
            <person name="Powell A.J."/>
            <person name="Barry K."/>
            <person name="Miller A.N."/>
            <person name="Grigoriev I.V."/>
            <person name="Debuchy R."/>
            <person name="Gladieux P."/>
            <person name="Thoren M.H."/>
            <person name="Johannesson H."/>
        </authorList>
    </citation>
    <scope>NUCLEOTIDE SEQUENCE</scope>
    <source>
        <strain evidence="3">CBS 508.74</strain>
    </source>
</reference>
<dbReference type="InterPro" id="IPR037508">
    <property type="entry name" value="Msb1/Mug8"/>
</dbReference>
<accession>A0AAN6YXG7</accession>
<evidence type="ECO:0000259" key="2">
    <source>
        <dbReference type="Pfam" id="PF08101"/>
    </source>
</evidence>
<feature type="compositionally biased region" description="Acidic residues" evidence="1">
    <location>
        <begin position="1034"/>
        <end position="1043"/>
    </location>
</feature>
<organism evidence="3 4">
    <name type="scientific">Canariomyces notabilis</name>
    <dbReference type="NCBI Taxonomy" id="2074819"/>
    <lineage>
        <taxon>Eukaryota</taxon>
        <taxon>Fungi</taxon>
        <taxon>Dikarya</taxon>
        <taxon>Ascomycota</taxon>
        <taxon>Pezizomycotina</taxon>
        <taxon>Sordariomycetes</taxon>
        <taxon>Sordariomycetidae</taxon>
        <taxon>Sordariales</taxon>
        <taxon>Chaetomiaceae</taxon>
        <taxon>Canariomyces</taxon>
    </lineage>
</organism>
<feature type="compositionally biased region" description="Basic and acidic residues" evidence="1">
    <location>
        <begin position="865"/>
        <end position="880"/>
    </location>
</feature>
<comment type="caution">
    <text evidence="3">The sequence shown here is derived from an EMBL/GenBank/DDBJ whole genome shotgun (WGS) entry which is preliminary data.</text>
</comment>
<feature type="region of interest" description="Disordered" evidence="1">
    <location>
        <begin position="1"/>
        <end position="37"/>
    </location>
</feature>
<feature type="compositionally biased region" description="Low complexity" evidence="1">
    <location>
        <begin position="583"/>
        <end position="606"/>
    </location>
</feature>
<dbReference type="EMBL" id="MU853333">
    <property type="protein sequence ID" value="KAK4116469.1"/>
    <property type="molecule type" value="Genomic_DNA"/>
</dbReference>
<evidence type="ECO:0000256" key="1">
    <source>
        <dbReference type="SAM" id="MobiDB-lite"/>
    </source>
</evidence>
<keyword evidence="4" id="KW-1185">Reference proteome</keyword>
<feature type="compositionally biased region" description="Basic and acidic residues" evidence="1">
    <location>
        <begin position="557"/>
        <end position="566"/>
    </location>
</feature>
<dbReference type="CDD" id="cd04401">
    <property type="entry name" value="RhoGAP_fMSB1"/>
    <property type="match status" value="1"/>
</dbReference>
<feature type="compositionally biased region" description="Pro residues" evidence="1">
    <location>
        <begin position="920"/>
        <end position="929"/>
    </location>
</feature>
<feature type="compositionally biased region" description="Basic and acidic residues" evidence="1">
    <location>
        <begin position="607"/>
        <end position="618"/>
    </location>
</feature>
<feature type="compositionally biased region" description="Pro residues" evidence="1">
    <location>
        <begin position="834"/>
        <end position="860"/>
    </location>
</feature>
<reference evidence="3" key="1">
    <citation type="journal article" date="2023" name="Mol. Phylogenet. Evol.">
        <title>Genome-scale phylogeny and comparative genomics of the fungal order Sordariales.</title>
        <authorList>
            <person name="Hensen N."/>
            <person name="Bonometti L."/>
            <person name="Westerberg I."/>
            <person name="Brannstrom I.O."/>
            <person name="Guillou S."/>
            <person name="Cros-Aarteil S."/>
            <person name="Calhoun S."/>
            <person name="Haridas S."/>
            <person name="Kuo A."/>
            <person name="Mondo S."/>
            <person name="Pangilinan J."/>
            <person name="Riley R."/>
            <person name="LaButti K."/>
            <person name="Andreopoulos B."/>
            <person name="Lipzen A."/>
            <person name="Chen C."/>
            <person name="Yan M."/>
            <person name="Daum C."/>
            <person name="Ng V."/>
            <person name="Clum A."/>
            <person name="Steindorff A."/>
            <person name="Ohm R.A."/>
            <person name="Martin F."/>
            <person name="Silar P."/>
            <person name="Natvig D.O."/>
            <person name="Lalanne C."/>
            <person name="Gautier V."/>
            <person name="Ament-Velasquez S.L."/>
            <person name="Kruys A."/>
            <person name="Hutchinson M.I."/>
            <person name="Powell A.J."/>
            <person name="Barry K."/>
            <person name="Miller A.N."/>
            <person name="Grigoriev I.V."/>
            <person name="Debuchy R."/>
            <person name="Gladieux P."/>
            <person name="Hiltunen Thoren M."/>
            <person name="Johannesson H."/>
        </authorList>
    </citation>
    <scope>NUCLEOTIDE SEQUENCE</scope>
    <source>
        <strain evidence="3">CBS 508.74</strain>
    </source>
</reference>
<name>A0AAN6YXG7_9PEZI</name>
<dbReference type="Proteomes" id="UP001302812">
    <property type="component" value="Unassembled WGS sequence"/>
</dbReference>
<dbReference type="AlphaFoldDB" id="A0AAN6YXG7"/>
<dbReference type="Pfam" id="PF08101">
    <property type="entry name" value="Msb1-Mug8_dom"/>
    <property type="match status" value="1"/>
</dbReference>
<dbReference type="RefSeq" id="XP_064674039.1">
    <property type="nucleotide sequence ID" value="XM_064810985.1"/>
</dbReference>
<feature type="region of interest" description="Disordered" evidence="1">
    <location>
        <begin position="547"/>
        <end position="618"/>
    </location>
</feature>
<protein>
    <recommendedName>
        <fullName evidence="2">Meiotically up-regulated protein Msb1/Mug8 domain-containing protein</fullName>
    </recommendedName>
</protein>
<dbReference type="InterPro" id="IPR012965">
    <property type="entry name" value="Msb1/Mug8_dom"/>
</dbReference>
<sequence length="1079" mass="118402">MPGLFSRLKGRDKSKKGQSEQSGDQQPQKPRWDDAWTRKTIEPEEVVELIRFCTEELKARALDHPFLLLPFRPTSDPSAVRTFIRHFFDGKDGGQLLRGEALAQELRMTEPMVISGVIKWCWSRLQGGVVSWDSYELFKVGEQDSNMARDSFKTFIPLSVDNSARSKIIFDFFDLLAAIAAHSKTNGFGGRKLSRMAAWWAFEFVDNGTGFEGGYKTWLRQILRSAADATSHLFFAYLRSLAPEPTRGGISLLPMSLLKLLQETEYPPQRPALLQTSTYRVAMIVDTVSPTPFALLRRANHFQYRDEDKALKEWSEYEDPIQALTEECRRVLRAISAANQSQAVSSSKHSTSLRDASWSRFEDIGFTGVLEEDEMEDESVLAIRRRQQGLRSTPASGNGDLGRPTTPSWADFLSSGFVDERGTSNLLLPPDKVLPPIETTVRQRSSQSHKPRLENEHQLEPGELASITRFDLDDAFWWVWMTSLGPEETPERKSVFGRCAVIETIIRTGRWLVMEELVKGAAPDPEEGAYIAEKKGFFSWTRRGKSSINRRKSTGKHALEKGDGHLKPSGTMSLSRTSIGPDQQAKIQAAALQLQMQEQQKHQQQTQERRGRKDTDWLNEKTNSVLTLQPSILSEASPAVKWANKYDKEAIREAYLADSSAGRGFGSATHTNGHTTTVPPESERRPDLPPKTHSSATQSGSTTVPSSSSIPRRDERPRTPNQTEKGLEAPKELHPAERLSETGRNSPLPPPKDLVSMEVARDQMVSPEPDASPDSKKQRKLHKDVPKASGGGGLKKLFSRKNRQSKLPENAPEQLSSIAAIEEQPPASTISAPAPAPTPAPAPARAPSPAPAPAPAPPALPQKAVQREQPKPAAPKEERVAPPSSPAVPTRVPVPISSASPVSPVSPASIRPPVTVAPVKPAPAPPSPEEPAKDEFSRFDQGPLLDQPAFVPDDDADDVDDAVPPPIARHSRSPLSSPKPSEQEAAPPPAPVARAVDPQDRWAQIRKNAAERAAQRQNTRPVAGISGPSKTADADDDTSGEETIESRVARIKARVAELTGGVEGMGASGARSPPAPIRR</sequence>
<dbReference type="PANTHER" id="PTHR28093:SF1">
    <property type="entry name" value="MORPHOGENESIS-RELATED PROTEIN MSB1"/>
    <property type="match status" value="1"/>
</dbReference>
<proteinExistence type="predicted"/>
<feature type="compositionally biased region" description="Polar residues" evidence="1">
    <location>
        <begin position="668"/>
        <end position="679"/>
    </location>
</feature>
<feature type="compositionally biased region" description="Low complexity" evidence="1">
    <location>
        <begin position="891"/>
        <end position="919"/>
    </location>
</feature>
<feature type="compositionally biased region" description="Low complexity" evidence="1">
    <location>
        <begin position="697"/>
        <end position="709"/>
    </location>
</feature>
<evidence type="ECO:0000313" key="3">
    <source>
        <dbReference type="EMBL" id="KAK4116469.1"/>
    </source>
</evidence>
<dbReference type="GeneID" id="89935110"/>
<feature type="compositionally biased region" description="Polar residues" evidence="1">
    <location>
        <begin position="19"/>
        <end position="28"/>
    </location>
</feature>
<dbReference type="PANTHER" id="PTHR28093">
    <property type="entry name" value="MORPHOGENESIS-RELATED PROTEIN MSB1"/>
    <property type="match status" value="1"/>
</dbReference>
<gene>
    <name evidence="3" type="ORF">N656DRAFT_701996</name>
</gene>